<organism evidence="2 3">
    <name type="scientific">Lysobacter cavernae</name>
    <dbReference type="NCBI Taxonomy" id="1685901"/>
    <lineage>
        <taxon>Bacteria</taxon>
        <taxon>Pseudomonadati</taxon>
        <taxon>Pseudomonadota</taxon>
        <taxon>Gammaproteobacteria</taxon>
        <taxon>Lysobacterales</taxon>
        <taxon>Lysobacteraceae</taxon>
        <taxon>Lysobacter</taxon>
    </lineage>
</organism>
<reference evidence="3" key="1">
    <citation type="journal article" date="2019" name="Int. J. Syst. Evol. Microbiol.">
        <title>The Global Catalogue of Microorganisms (GCM) 10K type strain sequencing project: providing services to taxonomists for standard genome sequencing and annotation.</title>
        <authorList>
            <consortium name="The Broad Institute Genomics Platform"/>
            <consortium name="The Broad Institute Genome Sequencing Center for Infectious Disease"/>
            <person name="Wu L."/>
            <person name="Ma J."/>
        </authorList>
    </citation>
    <scope>NUCLEOTIDE SEQUENCE [LARGE SCALE GENOMIC DNA]</scope>
    <source>
        <strain evidence="3">KCTC 42875</strain>
    </source>
</reference>
<keyword evidence="1" id="KW-1133">Transmembrane helix</keyword>
<keyword evidence="3" id="KW-1185">Reference proteome</keyword>
<name>A0ABV7RTA7_9GAMM</name>
<keyword evidence="1" id="KW-0472">Membrane</keyword>
<evidence type="ECO:0000313" key="2">
    <source>
        <dbReference type="EMBL" id="MFC3552393.1"/>
    </source>
</evidence>
<protein>
    <recommendedName>
        <fullName evidence="4">DUF4175 domain-containing protein</fullName>
    </recommendedName>
</protein>
<dbReference type="RefSeq" id="WP_386760154.1">
    <property type="nucleotide sequence ID" value="NZ_JBHRXK010000011.1"/>
</dbReference>
<sequence length="135" mass="14505">MDKRILWGCVGALGTLLLFGLAAHLFAARLNQAWMTPLGELPLFDLLGVLTAMAVGAAIARRRFRTIAVALMAVLWLMTLFVLALSPMPGEPVTLPTLLKYNALAIVLTLGLAWLGAWLGERWAGRHPAMAASQG</sequence>
<comment type="caution">
    <text evidence="2">The sequence shown here is derived from an EMBL/GenBank/DDBJ whole genome shotgun (WGS) entry which is preliminary data.</text>
</comment>
<dbReference type="Proteomes" id="UP001595740">
    <property type="component" value="Unassembled WGS sequence"/>
</dbReference>
<feature type="transmembrane region" description="Helical" evidence="1">
    <location>
        <begin position="43"/>
        <end position="60"/>
    </location>
</feature>
<evidence type="ECO:0000313" key="3">
    <source>
        <dbReference type="Proteomes" id="UP001595740"/>
    </source>
</evidence>
<dbReference type="EMBL" id="JBHRXK010000011">
    <property type="protein sequence ID" value="MFC3552393.1"/>
    <property type="molecule type" value="Genomic_DNA"/>
</dbReference>
<evidence type="ECO:0000256" key="1">
    <source>
        <dbReference type="SAM" id="Phobius"/>
    </source>
</evidence>
<gene>
    <name evidence="2" type="ORF">ACFOLC_15415</name>
</gene>
<keyword evidence="1" id="KW-0812">Transmembrane</keyword>
<evidence type="ECO:0008006" key="4">
    <source>
        <dbReference type="Google" id="ProtNLM"/>
    </source>
</evidence>
<feature type="transmembrane region" description="Helical" evidence="1">
    <location>
        <begin position="67"/>
        <end position="86"/>
    </location>
</feature>
<proteinExistence type="predicted"/>
<accession>A0ABV7RTA7</accession>
<feature type="transmembrane region" description="Helical" evidence="1">
    <location>
        <begin position="98"/>
        <end position="120"/>
    </location>
</feature>